<sequence>MANPSETARKIKFIINLVTFIVVTTGFTFATFDFMISRYCANAHGITTGKNDSWMIEVCKDHYWDNRYGGRDGWE</sequence>
<comment type="caution">
    <text evidence="2">The sequence shown here is derived from an EMBL/GenBank/DDBJ whole genome shotgun (WGS) entry which is preliminary data.</text>
</comment>
<organism evidence="2 3">
    <name type="scientific">Photobacterium galatheae</name>
    <dbReference type="NCBI Taxonomy" id="1654360"/>
    <lineage>
        <taxon>Bacteria</taxon>
        <taxon>Pseudomonadati</taxon>
        <taxon>Pseudomonadota</taxon>
        <taxon>Gammaproteobacteria</taxon>
        <taxon>Vibrionales</taxon>
        <taxon>Vibrionaceae</taxon>
        <taxon>Photobacterium</taxon>
    </lineage>
</organism>
<reference evidence="2 3" key="1">
    <citation type="submission" date="2014-04" db="EMBL/GenBank/DDBJ databases">
        <title>Draft genome sequence of Photobacterium halotolerans S2753: a solonamide, ngercheumicin and holomycin producer.</title>
        <authorList>
            <person name="Machado H.R."/>
            <person name="Gram L."/>
        </authorList>
    </citation>
    <scope>NUCLEOTIDE SEQUENCE [LARGE SCALE GENOMIC DNA]</scope>
    <source>
        <strain evidence="2 3">S2753</strain>
    </source>
</reference>
<proteinExistence type="predicted"/>
<dbReference type="AlphaFoldDB" id="A0A066RTC2"/>
<evidence type="ECO:0000256" key="1">
    <source>
        <dbReference type="SAM" id="Phobius"/>
    </source>
</evidence>
<dbReference type="EMBL" id="JMIB01000027">
    <property type="protein sequence ID" value="KDM90957.1"/>
    <property type="molecule type" value="Genomic_DNA"/>
</dbReference>
<evidence type="ECO:0000313" key="3">
    <source>
        <dbReference type="Proteomes" id="UP000027192"/>
    </source>
</evidence>
<feature type="transmembrane region" description="Helical" evidence="1">
    <location>
        <begin position="13"/>
        <end position="32"/>
    </location>
</feature>
<dbReference type="Proteomes" id="UP000027192">
    <property type="component" value="Unassembled WGS sequence"/>
</dbReference>
<name>A0A066RTC2_9GAMM</name>
<dbReference type="RefSeq" id="WP_036753910.1">
    <property type="nucleotide sequence ID" value="NZ_JMIB01000027.1"/>
</dbReference>
<protein>
    <submittedName>
        <fullName evidence="2">Uncharacterized protein</fullName>
    </submittedName>
</protein>
<evidence type="ECO:0000313" key="2">
    <source>
        <dbReference type="EMBL" id="KDM90957.1"/>
    </source>
</evidence>
<keyword evidence="1" id="KW-0812">Transmembrane</keyword>
<gene>
    <name evidence="2" type="ORF">EA58_14475</name>
</gene>
<keyword evidence="3" id="KW-1185">Reference proteome</keyword>
<keyword evidence="1" id="KW-0472">Membrane</keyword>
<accession>A0A066RTC2</accession>
<keyword evidence="1" id="KW-1133">Transmembrane helix</keyword>